<dbReference type="Proteomes" id="UP001148018">
    <property type="component" value="Unassembled WGS sequence"/>
</dbReference>
<protein>
    <submittedName>
        <fullName evidence="1">Uncharacterized protein</fullName>
    </submittedName>
</protein>
<dbReference type="EMBL" id="JANIIK010000114">
    <property type="protein sequence ID" value="KAJ3591312.1"/>
    <property type="molecule type" value="Genomic_DNA"/>
</dbReference>
<gene>
    <name evidence="1" type="ORF">NHX12_009258</name>
</gene>
<reference evidence="1" key="1">
    <citation type="submission" date="2022-07" db="EMBL/GenBank/DDBJ databases">
        <title>Chromosome-level genome of Muraenolepis orangiensis.</title>
        <authorList>
            <person name="Kim J."/>
        </authorList>
    </citation>
    <scope>NUCLEOTIDE SEQUENCE</scope>
    <source>
        <strain evidence="1">KU_S4_2022</strain>
        <tissue evidence="1">Muscle</tissue>
    </source>
</reference>
<sequence length="66" mass="6842">MGDVTLTDPLRDNGPGLVQTTAGKGHFQAGPISGADGAPTRAFVSRRTARPQRGLCCHKAPLTSIL</sequence>
<evidence type="ECO:0000313" key="1">
    <source>
        <dbReference type="EMBL" id="KAJ3591312.1"/>
    </source>
</evidence>
<accession>A0A9Q0I8U4</accession>
<proteinExistence type="predicted"/>
<organism evidence="1 2">
    <name type="scientific">Muraenolepis orangiensis</name>
    <name type="common">Patagonian moray cod</name>
    <dbReference type="NCBI Taxonomy" id="630683"/>
    <lineage>
        <taxon>Eukaryota</taxon>
        <taxon>Metazoa</taxon>
        <taxon>Chordata</taxon>
        <taxon>Craniata</taxon>
        <taxon>Vertebrata</taxon>
        <taxon>Euteleostomi</taxon>
        <taxon>Actinopterygii</taxon>
        <taxon>Neopterygii</taxon>
        <taxon>Teleostei</taxon>
        <taxon>Neoteleostei</taxon>
        <taxon>Acanthomorphata</taxon>
        <taxon>Zeiogadaria</taxon>
        <taxon>Gadariae</taxon>
        <taxon>Gadiformes</taxon>
        <taxon>Muraenolepidoidei</taxon>
        <taxon>Muraenolepididae</taxon>
        <taxon>Muraenolepis</taxon>
    </lineage>
</organism>
<dbReference type="AlphaFoldDB" id="A0A9Q0I8U4"/>
<comment type="caution">
    <text evidence="1">The sequence shown here is derived from an EMBL/GenBank/DDBJ whole genome shotgun (WGS) entry which is preliminary data.</text>
</comment>
<evidence type="ECO:0000313" key="2">
    <source>
        <dbReference type="Proteomes" id="UP001148018"/>
    </source>
</evidence>
<name>A0A9Q0I8U4_9TELE</name>
<keyword evidence="2" id="KW-1185">Reference proteome</keyword>